<feature type="domain" description="Helix-turn-helix" evidence="1">
    <location>
        <begin position="9"/>
        <end position="58"/>
    </location>
</feature>
<dbReference type="InterPro" id="IPR009061">
    <property type="entry name" value="DNA-bd_dom_put_sf"/>
</dbReference>
<dbReference type="EMBL" id="CP020715">
    <property type="protein sequence ID" value="ARJ05481.1"/>
    <property type="molecule type" value="Genomic_DNA"/>
</dbReference>
<dbReference type="KEGG" id="cphy:B5808_09785"/>
<dbReference type="STRING" id="1619308.B5808_09785"/>
<dbReference type="Pfam" id="PF12728">
    <property type="entry name" value="HTH_17"/>
    <property type="match status" value="1"/>
</dbReference>
<gene>
    <name evidence="2" type="ORF">B5808_09785</name>
</gene>
<dbReference type="InterPro" id="IPR041657">
    <property type="entry name" value="HTH_17"/>
</dbReference>
<dbReference type="Proteomes" id="UP000192775">
    <property type="component" value="Chromosome"/>
</dbReference>
<name>A0A1X9LNF3_9MICO</name>
<dbReference type="SUPFAM" id="SSF46955">
    <property type="entry name" value="Putative DNA-binding domain"/>
    <property type="match status" value="1"/>
</dbReference>
<sequence>MRVTGIVVLLTLTETAERLRKTPQALRWMIHQGTAPRSAVIGGRRMFREADVNEFIEAAFAKEAAS</sequence>
<keyword evidence="3" id="KW-1185">Reference proteome</keyword>
<accession>A0A1X9LNF3</accession>
<evidence type="ECO:0000313" key="3">
    <source>
        <dbReference type="Proteomes" id="UP000192775"/>
    </source>
</evidence>
<protein>
    <submittedName>
        <fullName evidence="2">Helix-turn-helix domain-containing protein</fullName>
    </submittedName>
</protein>
<organism evidence="2 3">
    <name type="scientific">Cnuibacter physcomitrellae</name>
    <dbReference type="NCBI Taxonomy" id="1619308"/>
    <lineage>
        <taxon>Bacteria</taxon>
        <taxon>Bacillati</taxon>
        <taxon>Actinomycetota</taxon>
        <taxon>Actinomycetes</taxon>
        <taxon>Micrococcales</taxon>
        <taxon>Microbacteriaceae</taxon>
        <taxon>Cnuibacter</taxon>
    </lineage>
</organism>
<reference evidence="2 3" key="1">
    <citation type="submission" date="2017-04" db="EMBL/GenBank/DDBJ databases">
        <authorList>
            <person name="Afonso C.L."/>
            <person name="Miller P.J."/>
            <person name="Scott M.A."/>
            <person name="Spackman E."/>
            <person name="Goraichik I."/>
            <person name="Dimitrov K.M."/>
            <person name="Suarez D.L."/>
            <person name="Swayne D.E."/>
        </authorList>
    </citation>
    <scope>NUCLEOTIDE SEQUENCE [LARGE SCALE GENOMIC DNA]</scope>
    <source>
        <strain evidence="3">XA(T)</strain>
    </source>
</reference>
<proteinExistence type="predicted"/>
<evidence type="ECO:0000259" key="1">
    <source>
        <dbReference type="Pfam" id="PF12728"/>
    </source>
</evidence>
<evidence type="ECO:0000313" key="2">
    <source>
        <dbReference type="EMBL" id="ARJ05481.1"/>
    </source>
</evidence>
<dbReference type="AlphaFoldDB" id="A0A1X9LNF3"/>